<evidence type="ECO:0000313" key="3">
    <source>
        <dbReference type="EMBL" id="GAG84022.1"/>
    </source>
</evidence>
<dbReference type="AlphaFoldDB" id="X1BSA2"/>
<comment type="caution">
    <text evidence="3">The sequence shown here is derived from an EMBL/GenBank/DDBJ whole genome shotgun (WGS) entry which is preliminary data.</text>
</comment>
<accession>X1BSA2</accession>
<organism evidence="3">
    <name type="scientific">marine sediment metagenome</name>
    <dbReference type="NCBI Taxonomy" id="412755"/>
    <lineage>
        <taxon>unclassified sequences</taxon>
        <taxon>metagenomes</taxon>
        <taxon>ecological metagenomes</taxon>
    </lineage>
</organism>
<dbReference type="EMBL" id="BART01015404">
    <property type="protein sequence ID" value="GAG84022.1"/>
    <property type="molecule type" value="Genomic_DNA"/>
</dbReference>
<protein>
    <recommendedName>
        <fullName evidence="2">NAD-dependent epimerase/dehydratase domain-containing protein</fullName>
    </recommendedName>
</protein>
<evidence type="ECO:0000259" key="2">
    <source>
        <dbReference type="Pfam" id="PF01370"/>
    </source>
</evidence>
<dbReference type="Gene3D" id="3.40.50.720">
    <property type="entry name" value="NAD(P)-binding Rossmann-like Domain"/>
    <property type="match status" value="1"/>
</dbReference>
<dbReference type="Pfam" id="PF01370">
    <property type="entry name" value="Epimerase"/>
    <property type="match status" value="1"/>
</dbReference>
<name>X1BSA2_9ZZZZ</name>
<feature type="domain" description="NAD-dependent epimerase/dehydratase" evidence="2">
    <location>
        <begin position="6"/>
        <end position="107"/>
    </location>
</feature>
<sequence length="173" mass="19389">IPPSFPFAESTPKNPINVYGFTKLMGEFVIRSFGSLGLTYSIARPFSVYGIGQNNVISIIKDKIINDEALTIYGDGNQSRAFTHVNDICEAIGIILNNPECFGEEFNLSGTKEYSINNLVALISKRLDKKPKIVKKESNVNELTRNIADTSKIRKLGFNYKKSMEDFIENELI</sequence>
<gene>
    <name evidence="3" type="ORF">S01H4_29918</name>
</gene>
<proteinExistence type="inferred from homology"/>
<comment type="similarity">
    <text evidence="1">Belongs to the NAD(P)-dependent epimerase/dehydratase family.</text>
</comment>
<dbReference type="PANTHER" id="PTHR43000">
    <property type="entry name" value="DTDP-D-GLUCOSE 4,6-DEHYDRATASE-RELATED"/>
    <property type="match status" value="1"/>
</dbReference>
<feature type="non-terminal residue" evidence="3">
    <location>
        <position position="1"/>
    </location>
</feature>
<dbReference type="InterPro" id="IPR001509">
    <property type="entry name" value="Epimerase_deHydtase"/>
</dbReference>
<reference evidence="3" key="1">
    <citation type="journal article" date="2014" name="Front. Microbiol.">
        <title>High frequency of phylogenetically diverse reductive dehalogenase-homologous genes in deep subseafloor sedimentary metagenomes.</title>
        <authorList>
            <person name="Kawai M."/>
            <person name="Futagami T."/>
            <person name="Toyoda A."/>
            <person name="Takaki Y."/>
            <person name="Nishi S."/>
            <person name="Hori S."/>
            <person name="Arai W."/>
            <person name="Tsubouchi T."/>
            <person name="Morono Y."/>
            <person name="Uchiyama I."/>
            <person name="Ito T."/>
            <person name="Fujiyama A."/>
            <person name="Inagaki F."/>
            <person name="Takami H."/>
        </authorList>
    </citation>
    <scope>NUCLEOTIDE SEQUENCE</scope>
    <source>
        <strain evidence="3">Expedition CK06-06</strain>
    </source>
</reference>
<dbReference type="InterPro" id="IPR036291">
    <property type="entry name" value="NAD(P)-bd_dom_sf"/>
</dbReference>
<dbReference type="SUPFAM" id="SSF51735">
    <property type="entry name" value="NAD(P)-binding Rossmann-fold domains"/>
    <property type="match status" value="1"/>
</dbReference>
<evidence type="ECO:0000256" key="1">
    <source>
        <dbReference type="ARBA" id="ARBA00007637"/>
    </source>
</evidence>